<keyword evidence="2" id="KW-0472">Membrane</keyword>
<feature type="transmembrane region" description="Helical" evidence="2">
    <location>
        <begin position="38"/>
        <end position="58"/>
    </location>
</feature>
<reference evidence="3 4" key="1">
    <citation type="submission" date="2020-10" db="EMBL/GenBank/DDBJ databases">
        <title>ChiBAC.</title>
        <authorList>
            <person name="Zenner C."/>
            <person name="Hitch T.C.A."/>
            <person name="Clavel T."/>
        </authorList>
    </citation>
    <scope>NUCLEOTIDE SEQUENCE [LARGE SCALE GENOMIC DNA]</scope>
    <source>
        <strain evidence="3 4">DSM 107455</strain>
    </source>
</reference>
<evidence type="ECO:0000313" key="4">
    <source>
        <dbReference type="Proteomes" id="UP001194273"/>
    </source>
</evidence>
<dbReference type="EMBL" id="JADCJZ010000003">
    <property type="protein sequence ID" value="MBE5024781.1"/>
    <property type="molecule type" value="Genomic_DNA"/>
</dbReference>
<keyword evidence="2" id="KW-1133">Transmembrane helix</keyword>
<evidence type="ECO:0000313" key="3">
    <source>
        <dbReference type="EMBL" id="MBE5024781.1"/>
    </source>
</evidence>
<feature type="region of interest" description="Disordered" evidence="1">
    <location>
        <begin position="1"/>
        <end position="33"/>
    </location>
</feature>
<keyword evidence="2" id="KW-0812">Transmembrane</keyword>
<dbReference type="RefSeq" id="WP_193530411.1">
    <property type="nucleotide sequence ID" value="NZ_JADCJZ010000003.1"/>
</dbReference>
<sequence>MAEDRDQRTEDQGEGSSRPPVIESASGTTDPENSSSGIAAYVVFGVAVALLAVLCLGVSSCTGMLSTLAAQSYDYSYGHDLDGFEHDDPYDEFYDEFYDELLSPDDDPYYDFGDDLDWTGDGWLSSRLVAAGARGAEGGRA</sequence>
<dbReference type="Proteomes" id="UP001194273">
    <property type="component" value="Unassembled WGS sequence"/>
</dbReference>
<keyword evidence="4" id="KW-1185">Reference proteome</keyword>
<proteinExistence type="predicted"/>
<organism evidence="3 4">
    <name type="scientific">Thermophilibacter gallinarum</name>
    <dbReference type="NCBI Taxonomy" id="2779357"/>
    <lineage>
        <taxon>Bacteria</taxon>
        <taxon>Bacillati</taxon>
        <taxon>Actinomycetota</taxon>
        <taxon>Coriobacteriia</taxon>
        <taxon>Coriobacteriales</taxon>
        <taxon>Atopobiaceae</taxon>
        <taxon>Thermophilibacter</taxon>
    </lineage>
</organism>
<accession>A0ABR9QUN6</accession>
<name>A0ABR9QUN6_9ACTN</name>
<evidence type="ECO:0000256" key="2">
    <source>
        <dbReference type="SAM" id="Phobius"/>
    </source>
</evidence>
<feature type="compositionally biased region" description="Basic and acidic residues" evidence="1">
    <location>
        <begin position="1"/>
        <end position="11"/>
    </location>
</feature>
<gene>
    <name evidence="3" type="ORF">INF26_07965</name>
</gene>
<protein>
    <submittedName>
        <fullName evidence="3">Uncharacterized protein</fullName>
    </submittedName>
</protein>
<evidence type="ECO:0000256" key="1">
    <source>
        <dbReference type="SAM" id="MobiDB-lite"/>
    </source>
</evidence>
<comment type="caution">
    <text evidence="3">The sequence shown here is derived from an EMBL/GenBank/DDBJ whole genome shotgun (WGS) entry which is preliminary data.</text>
</comment>